<gene>
    <name evidence="2" type="ORF">ACFQ4H_20605</name>
</gene>
<sequence length="346" mass="37806">MRTAPEESIVDGNNWHDPVWRAGADQWITARLAERGTPVTGPIEQFRVRPWSVTCRVPTAGGWYWFKANTFHCRYEVRLAEALAGWVPESVPTPVALHPGRGWLLTADAGTTLREASAQDRATDDAPTRDAALNRWAALLEEYAELQRTLAPRVDAMVALGVPDQRPTAMPELLDRLLQDPVVRADLGPDRAAAVTAVMPDVLHWCEELGADGLPASLQHDDLHDGNVFASTKADQSGRYRFFDWGDASVAHPFGTLLVALSAATHTFDLSPGAPELARLRDAYLSGWPGGTAMLRRSATLACRVTRISRALAWSRALDGSALPLDDDIRAAPAEWLAELTQPDVL</sequence>
<dbReference type="InterPro" id="IPR002575">
    <property type="entry name" value="Aminoglycoside_PTrfase"/>
</dbReference>
<protein>
    <submittedName>
        <fullName evidence="2">Phosphotransferase family protein</fullName>
    </submittedName>
</protein>
<name>A0ABW3YH40_9ACTN</name>
<dbReference type="SUPFAM" id="SSF56112">
    <property type="entry name" value="Protein kinase-like (PK-like)"/>
    <property type="match status" value="1"/>
</dbReference>
<dbReference type="Pfam" id="PF01636">
    <property type="entry name" value="APH"/>
    <property type="match status" value="1"/>
</dbReference>
<feature type="domain" description="Aminoglycoside phosphotransferase" evidence="1">
    <location>
        <begin position="74"/>
        <end position="289"/>
    </location>
</feature>
<proteinExistence type="predicted"/>
<evidence type="ECO:0000313" key="2">
    <source>
        <dbReference type="EMBL" id="MFD1323494.1"/>
    </source>
</evidence>
<dbReference type="EMBL" id="JBHTMP010000033">
    <property type="protein sequence ID" value="MFD1323494.1"/>
    <property type="molecule type" value="Genomic_DNA"/>
</dbReference>
<comment type="caution">
    <text evidence="2">The sequence shown here is derived from an EMBL/GenBank/DDBJ whole genome shotgun (WGS) entry which is preliminary data.</text>
</comment>
<keyword evidence="3" id="KW-1185">Reference proteome</keyword>
<dbReference type="InterPro" id="IPR011009">
    <property type="entry name" value="Kinase-like_dom_sf"/>
</dbReference>
<accession>A0ABW3YH40</accession>
<evidence type="ECO:0000259" key="1">
    <source>
        <dbReference type="Pfam" id="PF01636"/>
    </source>
</evidence>
<dbReference type="Proteomes" id="UP001597260">
    <property type="component" value="Unassembled WGS sequence"/>
</dbReference>
<dbReference type="RefSeq" id="WP_377572725.1">
    <property type="nucleotide sequence ID" value="NZ_JBHTMP010000033.1"/>
</dbReference>
<reference evidence="3" key="1">
    <citation type="journal article" date="2019" name="Int. J. Syst. Evol. Microbiol.">
        <title>The Global Catalogue of Microorganisms (GCM) 10K type strain sequencing project: providing services to taxonomists for standard genome sequencing and annotation.</title>
        <authorList>
            <consortium name="The Broad Institute Genomics Platform"/>
            <consortium name="The Broad Institute Genome Sequencing Center for Infectious Disease"/>
            <person name="Wu L."/>
            <person name="Ma J."/>
        </authorList>
    </citation>
    <scope>NUCLEOTIDE SEQUENCE [LARGE SCALE GENOMIC DNA]</scope>
    <source>
        <strain evidence="3">JCM 31037</strain>
    </source>
</reference>
<organism evidence="2 3">
    <name type="scientific">Micromonospora sonneratiae</name>
    <dbReference type="NCBI Taxonomy" id="1184706"/>
    <lineage>
        <taxon>Bacteria</taxon>
        <taxon>Bacillati</taxon>
        <taxon>Actinomycetota</taxon>
        <taxon>Actinomycetes</taxon>
        <taxon>Micromonosporales</taxon>
        <taxon>Micromonosporaceae</taxon>
        <taxon>Micromonospora</taxon>
    </lineage>
</organism>
<evidence type="ECO:0000313" key="3">
    <source>
        <dbReference type="Proteomes" id="UP001597260"/>
    </source>
</evidence>